<dbReference type="InterPro" id="IPR037883">
    <property type="entry name" value="Knr4/Smi1-like_sf"/>
</dbReference>
<evidence type="ECO:0000259" key="1">
    <source>
        <dbReference type="SMART" id="SM00860"/>
    </source>
</evidence>
<reference evidence="2 3" key="1">
    <citation type="submission" date="2021-03" db="EMBL/GenBank/DDBJ databases">
        <authorList>
            <person name="Kim M.K."/>
        </authorList>
    </citation>
    <scope>NUCLEOTIDE SEQUENCE [LARGE SCALE GENOMIC DNA]</scope>
    <source>
        <strain evidence="2 3">BT442</strain>
    </source>
</reference>
<dbReference type="RefSeq" id="WP_208173231.1">
    <property type="nucleotide sequence ID" value="NZ_JAGETZ010000001.1"/>
</dbReference>
<feature type="domain" description="Knr4/Smi1-like" evidence="1">
    <location>
        <begin position="29"/>
        <end position="145"/>
    </location>
</feature>
<keyword evidence="3" id="KW-1185">Reference proteome</keyword>
<comment type="caution">
    <text evidence="2">The sequence shown here is derived from an EMBL/GenBank/DDBJ whole genome shotgun (WGS) entry which is preliminary data.</text>
</comment>
<protein>
    <submittedName>
        <fullName evidence="2">SMI1/KNR4 family protein</fullName>
    </submittedName>
</protein>
<dbReference type="SUPFAM" id="SSF160631">
    <property type="entry name" value="SMI1/KNR4-like"/>
    <property type="match status" value="1"/>
</dbReference>
<dbReference type="Gene3D" id="3.40.1580.10">
    <property type="entry name" value="SMI1/KNR4-like"/>
    <property type="match status" value="1"/>
</dbReference>
<dbReference type="SMART" id="SM00860">
    <property type="entry name" value="SMI1_KNR4"/>
    <property type="match status" value="1"/>
</dbReference>
<evidence type="ECO:0000313" key="2">
    <source>
        <dbReference type="EMBL" id="MBO2007699.1"/>
    </source>
</evidence>
<dbReference type="EMBL" id="JAGETZ010000001">
    <property type="protein sequence ID" value="MBO2007699.1"/>
    <property type="molecule type" value="Genomic_DNA"/>
</dbReference>
<proteinExistence type="predicted"/>
<dbReference type="Pfam" id="PF09346">
    <property type="entry name" value="SMI1_KNR4"/>
    <property type="match status" value="1"/>
</dbReference>
<gene>
    <name evidence="2" type="ORF">J4E00_01460</name>
</gene>
<dbReference type="Proteomes" id="UP000664369">
    <property type="component" value="Unassembled WGS sequence"/>
</dbReference>
<organism evidence="2 3">
    <name type="scientific">Hymenobacter negativus</name>
    <dbReference type="NCBI Taxonomy" id="2795026"/>
    <lineage>
        <taxon>Bacteria</taxon>
        <taxon>Pseudomonadati</taxon>
        <taxon>Bacteroidota</taxon>
        <taxon>Cytophagia</taxon>
        <taxon>Cytophagales</taxon>
        <taxon>Hymenobacteraceae</taxon>
        <taxon>Hymenobacter</taxon>
    </lineage>
</organism>
<dbReference type="InterPro" id="IPR018958">
    <property type="entry name" value="Knr4/Smi1-like_dom"/>
</dbReference>
<evidence type="ECO:0000313" key="3">
    <source>
        <dbReference type="Proteomes" id="UP000664369"/>
    </source>
</evidence>
<sequence>MSLSLQCFYEAVRMFLLKSELETEQSLLGYSDEEIALAEQYWSLTFPESYRLFLKHFGKANESFNYQDWGLETLPFAKELSREIAERNKLNLDEWFPFTERQWYSFHSFKRGPAATENPEVMLVVEGDQGVEVYNYPSFTDWLMVKLENHLNLLISLHKPDANIQLELFEALKLML</sequence>
<name>A0ABS3Q8X6_9BACT</name>
<accession>A0ABS3Q8X6</accession>